<protein>
    <recommendedName>
        <fullName evidence="8">Hopanoid biosynthesis associated protein HpnK</fullName>
    </recommendedName>
</protein>
<keyword evidence="5" id="KW-0119">Carbohydrate metabolism</keyword>
<dbReference type="GO" id="GO:0019213">
    <property type="term" value="F:deacetylase activity"/>
    <property type="evidence" value="ECO:0007669"/>
    <property type="project" value="TreeGrafter"/>
</dbReference>
<dbReference type="GO" id="GO:0016787">
    <property type="term" value="F:hydrolase activity"/>
    <property type="evidence" value="ECO:0007669"/>
    <property type="project" value="UniProtKB-KW"/>
</dbReference>
<evidence type="ECO:0000256" key="1">
    <source>
        <dbReference type="ARBA" id="ARBA00001946"/>
    </source>
</evidence>
<proteinExistence type="predicted"/>
<comment type="caution">
    <text evidence="6">The sequence shown here is derived from an EMBL/GenBank/DDBJ whole genome shotgun (WGS) entry which is preliminary data.</text>
</comment>
<dbReference type="PANTHER" id="PTHR31609">
    <property type="entry name" value="YDJC DEACETYLASE FAMILY MEMBER"/>
    <property type="match status" value="1"/>
</dbReference>
<dbReference type="Pfam" id="PF04794">
    <property type="entry name" value="YdjC"/>
    <property type="match status" value="1"/>
</dbReference>
<evidence type="ECO:0000313" key="7">
    <source>
        <dbReference type="Proteomes" id="UP000193136"/>
    </source>
</evidence>
<dbReference type="InterPro" id="IPR006879">
    <property type="entry name" value="YdjC-like"/>
</dbReference>
<evidence type="ECO:0000256" key="3">
    <source>
        <dbReference type="ARBA" id="ARBA00022801"/>
    </source>
</evidence>
<organism evidence="6 7">
    <name type="scientific">Geothermobacter hydrogeniphilus</name>
    <dbReference type="NCBI Taxonomy" id="1969733"/>
    <lineage>
        <taxon>Bacteria</taxon>
        <taxon>Pseudomonadati</taxon>
        <taxon>Thermodesulfobacteriota</taxon>
        <taxon>Desulfuromonadia</taxon>
        <taxon>Desulfuromonadales</taxon>
        <taxon>Geothermobacteraceae</taxon>
        <taxon>Geothermobacter</taxon>
    </lineage>
</organism>
<dbReference type="InterPro" id="IPR011330">
    <property type="entry name" value="Glyco_hydro/deAcase_b/a-brl"/>
</dbReference>
<dbReference type="STRING" id="1969733.B5V00_09445"/>
<name>A0A1X0Y3X8_9BACT</name>
<evidence type="ECO:0000256" key="2">
    <source>
        <dbReference type="ARBA" id="ARBA00022723"/>
    </source>
</evidence>
<accession>A0A1X0Y3X8</accession>
<dbReference type="AlphaFoldDB" id="A0A1X0Y3X8"/>
<comment type="cofactor">
    <cofactor evidence="1">
        <name>Mg(2+)</name>
        <dbReference type="ChEBI" id="CHEBI:18420"/>
    </cofactor>
</comment>
<gene>
    <name evidence="6" type="ORF">B5V00_09445</name>
</gene>
<evidence type="ECO:0008006" key="8">
    <source>
        <dbReference type="Google" id="ProtNLM"/>
    </source>
</evidence>
<keyword evidence="7" id="KW-1185">Reference proteome</keyword>
<dbReference type="Gene3D" id="3.20.20.370">
    <property type="entry name" value="Glycoside hydrolase/deacetylase"/>
    <property type="match status" value="1"/>
</dbReference>
<dbReference type="OrthoDB" id="9774177at2"/>
<dbReference type="PANTHER" id="PTHR31609:SF1">
    <property type="entry name" value="CARBOHYDRATE DEACETYLASE"/>
    <property type="match status" value="1"/>
</dbReference>
<sequence>MSTGPTSFSGGLRMRRLIVNADDFGAGSATDRGILQAFRRGIVTSASLLANAPHTSGAAIMAEDAGLPVGVHLNLADGYPLTGPIPGLSTGNGRFPGKKQLRRILISGPPEPDAVRRELAAQIERIMELGLTPDHIDTHQHFFLFPSMTGLVLDLAGEYDIRALRMPLPAEDPADDPEGALGEELALYRRLAPALRKPLEQRSIRTPRGLFGMPRLNRFDRPALEQIIRQLPPGNWELMVHPGHVDRENPFGGPPREVELQALLGPHLDDLIAQHGIRLIDFGALQ</sequence>
<evidence type="ECO:0000256" key="4">
    <source>
        <dbReference type="ARBA" id="ARBA00022842"/>
    </source>
</evidence>
<dbReference type="EMBL" id="NAAD01000010">
    <property type="protein sequence ID" value="ORJ59885.1"/>
    <property type="molecule type" value="Genomic_DNA"/>
</dbReference>
<keyword evidence="2" id="KW-0479">Metal-binding</keyword>
<reference evidence="6 7" key="1">
    <citation type="submission" date="2017-03" db="EMBL/GenBank/DDBJ databases">
        <title>Genome sequence of Geothermobacter sp. EPR-M, Deep-Sea Iron Reducer.</title>
        <authorList>
            <person name="Tully B."/>
            <person name="Savalia P."/>
            <person name="Abuyen K."/>
            <person name="Baughan C."/>
            <person name="Romero E."/>
            <person name="Ronkowski C."/>
            <person name="Torres B."/>
            <person name="Tremblay J."/>
            <person name="Trujillo A."/>
            <person name="Tyler M."/>
            <person name="Perez-Rodriguez I."/>
            <person name="Amend J."/>
        </authorList>
    </citation>
    <scope>NUCLEOTIDE SEQUENCE [LARGE SCALE GENOMIC DNA]</scope>
    <source>
        <strain evidence="6 7">EPR-M</strain>
    </source>
</reference>
<dbReference type="SUPFAM" id="SSF88713">
    <property type="entry name" value="Glycoside hydrolase/deacetylase"/>
    <property type="match status" value="1"/>
</dbReference>
<keyword evidence="3" id="KW-0378">Hydrolase</keyword>
<dbReference type="GO" id="GO:0046872">
    <property type="term" value="F:metal ion binding"/>
    <property type="evidence" value="ECO:0007669"/>
    <property type="project" value="UniProtKB-KW"/>
</dbReference>
<evidence type="ECO:0000256" key="5">
    <source>
        <dbReference type="ARBA" id="ARBA00023277"/>
    </source>
</evidence>
<evidence type="ECO:0000313" key="6">
    <source>
        <dbReference type="EMBL" id="ORJ59885.1"/>
    </source>
</evidence>
<dbReference type="GO" id="GO:0005975">
    <property type="term" value="P:carbohydrate metabolic process"/>
    <property type="evidence" value="ECO:0007669"/>
    <property type="project" value="InterPro"/>
</dbReference>
<dbReference type="Proteomes" id="UP000193136">
    <property type="component" value="Unassembled WGS sequence"/>
</dbReference>
<keyword evidence="4" id="KW-0460">Magnesium</keyword>